<evidence type="ECO:0000313" key="2">
    <source>
        <dbReference type="Proteomes" id="UP000259328"/>
    </source>
</evidence>
<reference evidence="2" key="1">
    <citation type="submission" date="2018-06" db="EMBL/GenBank/DDBJ databases">
        <authorList>
            <consortium name="Pathogen Informatics"/>
        </authorList>
    </citation>
    <scope>NUCLEOTIDE SEQUENCE [LARGE SCALE GENOMIC DNA]</scope>
    <source>
        <strain evidence="2">NCTC10124</strain>
    </source>
</reference>
<name>A0A3B0P9Z4_MYCSY</name>
<accession>A0A3B0P9Z4</accession>
<feature type="non-terminal residue" evidence="1">
    <location>
        <position position="108"/>
    </location>
</feature>
<proteinExistence type="predicted"/>
<evidence type="ECO:0000313" key="1">
    <source>
        <dbReference type="EMBL" id="SYV92867.1"/>
    </source>
</evidence>
<gene>
    <name evidence="1" type="ORF">NCTC10124_00594</name>
</gene>
<dbReference type="AlphaFoldDB" id="A0A3B0P9Z4"/>
<sequence length="108" mass="11556">MVLFLAALASLETSLARSSTDKALAFLITGTISPASVSTAKPKLITPGKSRVDLASLYLALNNGNSFKATETAFKIKGKKVILTSSDLRSESLIDDLKSHNLVIFTLW</sequence>
<dbReference type="EMBL" id="LS991953">
    <property type="protein sequence ID" value="SYV92867.1"/>
    <property type="molecule type" value="Genomic_DNA"/>
</dbReference>
<protein>
    <submittedName>
        <fullName evidence="1">Uncharacterized protein</fullName>
    </submittedName>
</protein>
<dbReference type="Proteomes" id="UP000259328">
    <property type="component" value="Chromosome"/>
</dbReference>
<organism evidence="1 2">
    <name type="scientific">Mycoplasmopsis synoviae</name>
    <name type="common">Mycoplasma synoviae</name>
    <dbReference type="NCBI Taxonomy" id="2109"/>
    <lineage>
        <taxon>Bacteria</taxon>
        <taxon>Bacillati</taxon>
        <taxon>Mycoplasmatota</taxon>
        <taxon>Mycoplasmoidales</taxon>
        <taxon>Metamycoplasmataceae</taxon>
        <taxon>Mycoplasmopsis</taxon>
    </lineage>
</organism>